<evidence type="ECO:0000256" key="8">
    <source>
        <dbReference type="PIRSR" id="PIRSR621190-1"/>
    </source>
</evidence>
<dbReference type="InterPro" id="IPR006026">
    <property type="entry name" value="Peptidase_Metallo"/>
</dbReference>
<dbReference type="SUPFAM" id="SSF47090">
    <property type="entry name" value="PGBD-like"/>
    <property type="match status" value="1"/>
</dbReference>
<sequence>MVHIPLTGQFDKETLRKIAMPRCGVKDVPDNVPVNSFGERIWTQKVLSWKITGYSKTSRLKRFQQRDALKRAFNIWARETPLHFEYKERGPTDMSIKFSTWDYRDGYPFDGPDGNIHFDDHENWLLGAKAEKKGPELYQVAAHEIVPYYSYSSFPMLNSCDIDNIQKLYGKPPNEQNNDWWFLRNDPFSS</sequence>
<keyword evidence="13" id="KW-1185">Reference proteome</keyword>
<feature type="binding site" evidence="9">
    <location>
        <position position="110"/>
    </location>
    <ligand>
        <name>Ca(2+)</name>
        <dbReference type="ChEBI" id="CHEBI:29108"/>
        <label>3</label>
    </ligand>
</feature>
<feature type="binding site" evidence="9">
    <location>
        <position position="93"/>
    </location>
    <ligand>
        <name>Ca(2+)</name>
        <dbReference type="ChEBI" id="CHEBI:29108"/>
        <label>2</label>
    </ligand>
</feature>
<dbReference type="GO" id="GO:0046872">
    <property type="term" value="F:metal ion binding"/>
    <property type="evidence" value="ECO:0007669"/>
    <property type="project" value="UniProtKB-KW"/>
</dbReference>
<comment type="caution">
    <text evidence="12">The sequence shown here is derived from an EMBL/GenBank/DDBJ whole genome shotgun (WGS) entry which is preliminary data.</text>
</comment>
<feature type="binding site" evidence="9">
    <location>
        <position position="105"/>
    </location>
    <ligand>
        <name>Zn(2+)</name>
        <dbReference type="ChEBI" id="CHEBI:29105"/>
        <label>1</label>
    </ligand>
</feature>
<keyword evidence="3 9" id="KW-0479">Metal-binding</keyword>
<comment type="similarity">
    <text evidence="1">Belongs to the peptidase M10A family.</text>
</comment>
<feature type="active site" evidence="8">
    <location>
        <position position="144"/>
    </location>
</feature>
<keyword evidence="9" id="KW-0106">Calcium</keyword>
<gene>
    <name evidence="12" type="ORF">ACJMK2_011506</name>
</gene>
<keyword evidence="2" id="KW-0645">Protease</keyword>
<feature type="domain" description="Peptidase metallopeptidase" evidence="11">
    <location>
        <begin position="38"/>
        <end position="171"/>
    </location>
</feature>
<dbReference type="InterPro" id="IPR021190">
    <property type="entry name" value="Pept_M10A"/>
</dbReference>
<reference evidence="12 13" key="1">
    <citation type="submission" date="2024-11" db="EMBL/GenBank/DDBJ databases">
        <title>Chromosome-level genome assembly of the freshwater bivalve Anodonta woodiana.</title>
        <authorList>
            <person name="Chen X."/>
        </authorList>
    </citation>
    <scope>NUCLEOTIDE SEQUENCE [LARGE SCALE GENOMIC DNA]</scope>
    <source>
        <strain evidence="12">MN2024</strain>
        <tissue evidence="12">Gills</tissue>
    </source>
</reference>
<evidence type="ECO:0000256" key="1">
    <source>
        <dbReference type="ARBA" id="ARBA00010370"/>
    </source>
</evidence>
<protein>
    <recommendedName>
        <fullName evidence="11">Peptidase metallopeptidase domain-containing protein</fullName>
    </recommendedName>
</protein>
<evidence type="ECO:0000256" key="7">
    <source>
        <dbReference type="ARBA" id="ARBA00023049"/>
    </source>
</evidence>
<dbReference type="GO" id="GO:0006508">
    <property type="term" value="P:proteolysis"/>
    <property type="evidence" value="ECO:0007669"/>
    <property type="project" value="UniProtKB-KW"/>
</dbReference>
<evidence type="ECO:0000256" key="5">
    <source>
        <dbReference type="ARBA" id="ARBA00022801"/>
    </source>
</evidence>
<proteinExistence type="inferred from homology"/>
<feature type="binding site" evidence="9">
    <location>
        <position position="117"/>
    </location>
    <ligand>
        <name>Zn(2+)</name>
        <dbReference type="ChEBI" id="CHEBI:29105"/>
        <label>1</label>
    </ligand>
</feature>
<keyword evidence="6 9" id="KW-0862">Zinc</keyword>
<accession>A0ABD3V5C5</accession>
<feature type="binding site" evidence="9">
    <location>
        <position position="120"/>
    </location>
    <ligand>
        <name>Ca(2+)</name>
        <dbReference type="ChEBI" id="CHEBI:29108"/>
        <label>1</label>
    </ligand>
</feature>
<dbReference type="Proteomes" id="UP001634394">
    <property type="component" value="Unassembled WGS sequence"/>
</dbReference>
<dbReference type="PANTHER" id="PTHR10201:SF291">
    <property type="entry name" value="MATRIX METALLOPROTEINASE 1, ISOFORM C-RELATED"/>
    <property type="match status" value="1"/>
</dbReference>
<evidence type="ECO:0000313" key="13">
    <source>
        <dbReference type="Proteomes" id="UP001634394"/>
    </source>
</evidence>
<dbReference type="SMART" id="SM00235">
    <property type="entry name" value="ZnMc"/>
    <property type="match status" value="1"/>
</dbReference>
<dbReference type="InterPro" id="IPR036365">
    <property type="entry name" value="PGBD-like_sf"/>
</dbReference>
<keyword evidence="4" id="KW-0732">Signal</keyword>
<comment type="cofactor">
    <cofactor evidence="9">
        <name>Ca(2+)</name>
        <dbReference type="ChEBI" id="CHEBI:29108"/>
    </cofactor>
    <text evidence="9">Can bind about 5 Ca(2+) ions per subunit.</text>
</comment>
<evidence type="ECO:0000256" key="2">
    <source>
        <dbReference type="ARBA" id="ARBA00022670"/>
    </source>
</evidence>
<dbReference type="Gene3D" id="3.40.390.10">
    <property type="entry name" value="Collagenase (Catalytic Domain)"/>
    <property type="match status" value="1"/>
</dbReference>
<evidence type="ECO:0000256" key="10">
    <source>
        <dbReference type="PIRSR" id="PIRSR621190-5"/>
    </source>
</evidence>
<name>A0ABD3V5C5_SINWO</name>
<evidence type="ECO:0000256" key="6">
    <source>
        <dbReference type="ARBA" id="ARBA00022833"/>
    </source>
</evidence>
<keyword evidence="7" id="KW-0482">Metalloprotease</keyword>
<dbReference type="InterPro" id="IPR001818">
    <property type="entry name" value="Pept_M10_metallopeptidase"/>
</dbReference>
<dbReference type="InterPro" id="IPR024079">
    <property type="entry name" value="MetalloPept_cat_dom_sf"/>
</dbReference>
<comment type="cofactor">
    <cofactor evidence="9">
        <name>Zn(2+)</name>
        <dbReference type="ChEBI" id="CHEBI:29105"/>
    </cofactor>
    <text evidence="9">Binds 2 Zn(2+) ions per subunit.</text>
</comment>
<dbReference type="AlphaFoldDB" id="A0ABD3V5C5"/>
<dbReference type="Pfam" id="PF00413">
    <property type="entry name" value="Peptidase_M10"/>
    <property type="match status" value="1"/>
</dbReference>
<keyword evidence="5" id="KW-0378">Hydrolase</keyword>
<feature type="binding site" evidence="9">
    <location>
        <position position="122"/>
    </location>
    <ligand>
        <name>Ca(2+)</name>
        <dbReference type="ChEBI" id="CHEBI:29108"/>
        <label>3</label>
    </ligand>
</feature>
<evidence type="ECO:0000256" key="4">
    <source>
        <dbReference type="ARBA" id="ARBA00022729"/>
    </source>
</evidence>
<dbReference type="SUPFAM" id="SSF55486">
    <property type="entry name" value="Metalloproteases ('zincins'), catalytic domain"/>
    <property type="match status" value="1"/>
</dbReference>
<evidence type="ECO:0000256" key="3">
    <source>
        <dbReference type="ARBA" id="ARBA00022723"/>
    </source>
</evidence>
<dbReference type="PANTHER" id="PTHR10201">
    <property type="entry name" value="MATRIX METALLOPROTEINASE"/>
    <property type="match status" value="1"/>
</dbReference>
<evidence type="ECO:0000259" key="11">
    <source>
        <dbReference type="SMART" id="SM00235"/>
    </source>
</evidence>
<feature type="binding site" evidence="9">
    <location>
        <position position="143"/>
    </location>
    <ligand>
        <name>Zn(2+)</name>
        <dbReference type="ChEBI" id="CHEBI:29105"/>
        <label>2</label>
        <note>catalytic</note>
    </ligand>
</feature>
<feature type="binding site" description="in inhibited form" evidence="9">
    <location>
        <position position="23"/>
    </location>
    <ligand>
        <name>Zn(2+)</name>
        <dbReference type="ChEBI" id="CHEBI:29105"/>
        <label>2</label>
        <note>catalytic</note>
    </ligand>
</feature>
<evidence type="ECO:0000256" key="9">
    <source>
        <dbReference type="PIRSR" id="PIRSR621190-2"/>
    </source>
</evidence>
<dbReference type="GO" id="GO:0008237">
    <property type="term" value="F:metallopeptidase activity"/>
    <property type="evidence" value="ECO:0007669"/>
    <property type="project" value="UniProtKB-KW"/>
</dbReference>
<feature type="short sequence motif" description="Cysteine switch" evidence="10">
    <location>
        <begin position="21"/>
        <end position="28"/>
    </location>
</feature>
<dbReference type="EMBL" id="JBJQND010000013">
    <property type="protein sequence ID" value="KAL3856789.1"/>
    <property type="molecule type" value="Genomic_DNA"/>
</dbReference>
<evidence type="ECO:0000313" key="12">
    <source>
        <dbReference type="EMBL" id="KAL3856789.1"/>
    </source>
</evidence>
<feature type="binding site" evidence="9">
    <location>
        <position position="119"/>
    </location>
    <ligand>
        <name>Ca(2+)</name>
        <dbReference type="ChEBI" id="CHEBI:29108"/>
        <label>3</label>
    </ligand>
</feature>
<feature type="binding site" evidence="9">
    <location>
        <position position="122"/>
    </location>
    <ligand>
        <name>Ca(2+)</name>
        <dbReference type="ChEBI" id="CHEBI:29108"/>
        <label>1</label>
    </ligand>
</feature>
<feature type="binding site" evidence="9">
    <location>
        <position position="111"/>
    </location>
    <ligand>
        <name>Ca(2+)</name>
        <dbReference type="ChEBI" id="CHEBI:29108"/>
        <label>3</label>
    </ligand>
</feature>
<dbReference type="PRINTS" id="PR00138">
    <property type="entry name" value="MATRIXIN"/>
</dbReference>
<organism evidence="12 13">
    <name type="scientific">Sinanodonta woodiana</name>
    <name type="common">Chinese pond mussel</name>
    <name type="synonym">Anodonta woodiana</name>
    <dbReference type="NCBI Taxonomy" id="1069815"/>
    <lineage>
        <taxon>Eukaryota</taxon>
        <taxon>Metazoa</taxon>
        <taxon>Spiralia</taxon>
        <taxon>Lophotrochozoa</taxon>
        <taxon>Mollusca</taxon>
        <taxon>Bivalvia</taxon>
        <taxon>Autobranchia</taxon>
        <taxon>Heteroconchia</taxon>
        <taxon>Palaeoheterodonta</taxon>
        <taxon>Unionida</taxon>
        <taxon>Unionoidea</taxon>
        <taxon>Unionidae</taxon>
        <taxon>Unioninae</taxon>
        <taxon>Sinanodonta</taxon>
    </lineage>
</organism>